<dbReference type="PANTHER" id="PTHR24394:SF29">
    <property type="entry name" value="MYONEURIN"/>
    <property type="match status" value="1"/>
</dbReference>
<dbReference type="PROSITE" id="PS00028">
    <property type="entry name" value="ZINC_FINGER_C2H2_1"/>
    <property type="match status" value="7"/>
</dbReference>
<dbReference type="GO" id="GO:0005634">
    <property type="term" value="C:nucleus"/>
    <property type="evidence" value="ECO:0007669"/>
    <property type="project" value="UniProtKB-SubCell"/>
</dbReference>
<reference evidence="16" key="2">
    <citation type="submission" date="2025-09" db="UniProtKB">
        <authorList>
            <consortium name="Ensembl"/>
        </authorList>
    </citation>
    <scope>IDENTIFICATION</scope>
</reference>
<dbReference type="Gene3D" id="3.30.710.10">
    <property type="entry name" value="Potassium Channel Kv1.1, Chain A"/>
    <property type="match status" value="1"/>
</dbReference>
<dbReference type="AlphaFoldDB" id="A0A8C4WV64"/>
<feature type="domain" description="C2H2-type" evidence="15">
    <location>
        <begin position="682"/>
        <end position="709"/>
    </location>
</feature>
<evidence type="ECO:0000256" key="13">
    <source>
        <dbReference type="SAM" id="MobiDB-lite"/>
    </source>
</evidence>
<evidence type="ECO:0000256" key="4">
    <source>
        <dbReference type="ARBA" id="ARBA00022723"/>
    </source>
</evidence>
<feature type="domain" description="C2H2-type" evidence="15">
    <location>
        <begin position="626"/>
        <end position="653"/>
    </location>
</feature>
<feature type="domain" description="C2H2-type" evidence="15">
    <location>
        <begin position="710"/>
        <end position="737"/>
    </location>
</feature>
<comment type="subcellular location">
    <subcellularLocation>
        <location evidence="2">Nucleus</location>
    </subcellularLocation>
</comment>
<comment type="similarity">
    <text evidence="3">Belongs to the krueppel C2H2-type zinc-finger protein family.</text>
</comment>
<evidence type="ECO:0000313" key="16">
    <source>
        <dbReference type="Ensembl" id="ENSEBUP00000013049.1"/>
    </source>
</evidence>
<dbReference type="FunFam" id="3.30.160.60:FF:000690">
    <property type="entry name" value="Zinc finger protein 354C"/>
    <property type="match status" value="1"/>
</dbReference>
<evidence type="ECO:0000256" key="7">
    <source>
        <dbReference type="ARBA" id="ARBA00022833"/>
    </source>
</evidence>
<proteinExistence type="inferred from homology"/>
<keyword evidence="5" id="KW-0677">Repeat</keyword>
<evidence type="ECO:0000256" key="8">
    <source>
        <dbReference type="ARBA" id="ARBA00023015"/>
    </source>
</evidence>
<dbReference type="GO" id="GO:0008270">
    <property type="term" value="F:zinc ion binding"/>
    <property type="evidence" value="ECO:0007669"/>
    <property type="project" value="UniProtKB-KW"/>
</dbReference>
<dbReference type="PROSITE" id="PS50157">
    <property type="entry name" value="ZINC_FINGER_C2H2_2"/>
    <property type="match status" value="7"/>
</dbReference>
<keyword evidence="8" id="KW-0805">Transcription regulation</keyword>
<dbReference type="SUPFAM" id="SSF57667">
    <property type="entry name" value="beta-beta-alpha zinc fingers"/>
    <property type="match status" value="4"/>
</dbReference>
<dbReference type="GO" id="GO:0000981">
    <property type="term" value="F:DNA-binding transcription factor activity, RNA polymerase II-specific"/>
    <property type="evidence" value="ECO:0007669"/>
    <property type="project" value="TreeGrafter"/>
</dbReference>
<dbReference type="Gene3D" id="3.30.160.60">
    <property type="entry name" value="Classic Zinc Finger"/>
    <property type="match status" value="7"/>
</dbReference>
<keyword evidence="9" id="KW-0238">DNA-binding</keyword>
<dbReference type="InterPro" id="IPR011333">
    <property type="entry name" value="SKP1/BTB/POZ_sf"/>
</dbReference>
<name>A0A8C4WV64_EPTBU</name>
<dbReference type="GO" id="GO:0003677">
    <property type="term" value="F:DNA binding"/>
    <property type="evidence" value="ECO:0007669"/>
    <property type="project" value="UniProtKB-KW"/>
</dbReference>
<evidence type="ECO:0000313" key="17">
    <source>
        <dbReference type="Proteomes" id="UP000694388"/>
    </source>
</evidence>
<evidence type="ECO:0000256" key="3">
    <source>
        <dbReference type="ARBA" id="ARBA00006991"/>
    </source>
</evidence>
<evidence type="ECO:0000259" key="15">
    <source>
        <dbReference type="PROSITE" id="PS50157"/>
    </source>
</evidence>
<protein>
    <recommendedName>
        <fullName evidence="18">Myoneurin</fullName>
    </recommendedName>
</protein>
<dbReference type="PANTHER" id="PTHR24394">
    <property type="entry name" value="ZINC FINGER PROTEIN"/>
    <property type="match status" value="1"/>
</dbReference>
<dbReference type="InterPro" id="IPR000210">
    <property type="entry name" value="BTB/POZ_dom"/>
</dbReference>
<dbReference type="Ensembl" id="ENSEBUT00000013625.1">
    <property type="protein sequence ID" value="ENSEBUP00000013049.1"/>
    <property type="gene ID" value="ENSEBUG00000008259.1"/>
</dbReference>
<dbReference type="Proteomes" id="UP000694388">
    <property type="component" value="Unplaced"/>
</dbReference>
<dbReference type="FunFam" id="3.30.160.60:FF:000012">
    <property type="entry name" value="RB-associated KRAB zinc finger protein-like"/>
    <property type="match status" value="1"/>
</dbReference>
<keyword evidence="6 12" id="KW-0863">Zinc-finger</keyword>
<dbReference type="OMA" id="HYLEMEC"/>
<dbReference type="Pfam" id="PF00096">
    <property type="entry name" value="zf-C2H2"/>
    <property type="match status" value="6"/>
</dbReference>
<evidence type="ECO:0000256" key="2">
    <source>
        <dbReference type="ARBA" id="ARBA00004123"/>
    </source>
</evidence>
<dbReference type="FunFam" id="3.30.160.60:FF:000478">
    <property type="entry name" value="Zinc finger protein 133"/>
    <property type="match status" value="1"/>
</dbReference>
<feature type="compositionally biased region" description="Polar residues" evidence="13">
    <location>
        <begin position="508"/>
        <end position="531"/>
    </location>
</feature>
<dbReference type="FunFam" id="3.30.160.60:FF:000029">
    <property type="entry name" value="GLI family zinc finger 4"/>
    <property type="match status" value="1"/>
</dbReference>
<dbReference type="PROSITE" id="PS50097">
    <property type="entry name" value="BTB"/>
    <property type="match status" value="1"/>
</dbReference>
<dbReference type="SUPFAM" id="SSF54695">
    <property type="entry name" value="POZ domain"/>
    <property type="match status" value="1"/>
</dbReference>
<feature type="domain" description="C2H2-type" evidence="15">
    <location>
        <begin position="541"/>
        <end position="568"/>
    </location>
</feature>
<reference evidence="16" key="1">
    <citation type="submission" date="2025-08" db="UniProtKB">
        <authorList>
            <consortium name="Ensembl"/>
        </authorList>
    </citation>
    <scope>IDENTIFICATION</scope>
</reference>
<keyword evidence="11" id="KW-0539">Nucleus</keyword>
<feature type="domain" description="C2H2-type" evidence="15">
    <location>
        <begin position="569"/>
        <end position="596"/>
    </location>
</feature>
<sequence>MDCDPRWDVQDEATKQEVAFMAWKGTHKDLLLYRLREQRSKGLFCDCSVSASGMTLRAHCAVLAAFSPFLHSWLGSKHGRDVSAPCLALSQRAREATTKRGKGRQYHMTTENHLNEGVEYDIAVHKVSEICLDSSKVSSSALQAVLDFMYTGRVEKDRCDPLEFAMAVHYLEMECLFPDFYSETDQDPRTKTVENSPKSPQKPLSLKLDLVSNNCPCSHMALLQEENCGVHNIMEVLDNFSGVQECLKCENNLEIVKEISGGQVQVLEVMEKEENNHPKNKGNKCDIREAVCGKSFGSRKEKCLSRLRGQEKTNLRGQQKRVRLRWDRGMRTPRKNGVGTMEVPMKNKGQHRCTLSQERCGNIKHLQDEEERMVEECSNNEMVMNLRDLLNLEDGVDGTINPQVQEFDDSQIDNANQEIKVLKNLEREEGVKKLRSINAKNRAVKGRRSRNASKRIIIPRDLEGHKPDFSVAKHQAAVKILEPIGRSPRRSRCGIVRPSTKLPIPAASHNNLDAQESSSKSAHGCSRTTMPTEKIPEKARPMCSICGKSFSEASSLRRHARIHKGLKPFSCSLCGKAFTQGNQLKMHLRVHTGEKPFECDECDKAFAQKCQLVFHARTHHDVEKPYSCTVCGLRFPTSSNLKIHTRKHSGERPYVCETCGQRFTQASTLTYHVRRHTGERPYVCEACGKTFAVSSSLIIHARTHTGEKPYSCSQCGRHFVSSGELDKHSRSHGGKAHCEVVGLCWPNTLLLVKAYTSIPSV</sequence>
<keyword evidence="4" id="KW-0479">Metal-binding</keyword>
<dbReference type="Pfam" id="PF00651">
    <property type="entry name" value="BTB"/>
    <property type="match status" value="1"/>
</dbReference>
<dbReference type="FunFam" id="3.30.160.60:FF:000450">
    <property type="entry name" value="PR domain zinc finger protein 14"/>
    <property type="match status" value="1"/>
</dbReference>
<evidence type="ECO:0000256" key="6">
    <source>
        <dbReference type="ARBA" id="ARBA00022771"/>
    </source>
</evidence>
<dbReference type="GeneTree" id="ENSGT00940000167146"/>
<accession>A0A8C4WV64</accession>
<feature type="domain" description="C2H2-type" evidence="15">
    <location>
        <begin position="597"/>
        <end position="625"/>
    </location>
</feature>
<dbReference type="InterPro" id="IPR036236">
    <property type="entry name" value="Znf_C2H2_sf"/>
</dbReference>
<organism evidence="16 17">
    <name type="scientific">Eptatretus burgeri</name>
    <name type="common">Inshore hagfish</name>
    <dbReference type="NCBI Taxonomy" id="7764"/>
    <lineage>
        <taxon>Eukaryota</taxon>
        <taxon>Metazoa</taxon>
        <taxon>Chordata</taxon>
        <taxon>Craniata</taxon>
        <taxon>Vertebrata</taxon>
        <taxon>Cyclostomata</taxon>
        <taxon>Myxini</taxon>
        <taxon>Myxiniformes</taxon>
        <taxon>Myxinidae</taxon>
        <taxon>Eptatretinae</taxon>
        <taxon>Eptatretus</taxon>
    </lineage>
</organism>
<evidence type="ECO:0000256" key="5">
    <source>
        <dbReference type="ARBA" id="ARBA00022737"/>
    </source>
</evidence>
<feature type="domain" description="BTB" evidence="14">
    <location>
        <begin position="45"/>
        <end position="158"/>
    </location>
</feature>
<keyword evidence="7" id="KW-0862">Zinc</keyword>
<dbReference type="SMART" id="SM00225">
    <property type="entry name" value="BTB"/>
    <property type="match status" value="1"/>
</dbReference>
<evidence type="ECO:0000256" key="12">
    <source>
        <dbReference type="PROSITE-ProRule" id="PRU00042"/>
    </source>
</evidence>
<evidence type="ECO:0000256" key="10">
    <source>
        <dbReference type="ARBA" id="ARBA00023163"/>
    </source>
</evidence>
<feature type="domain" description="C2H2-type" evidence="15">
    <location>
        <begin position="654"/>
        <end position="681"/>
    </location>
</feature>
<evidence type="ECO:0000259" key="14">
    <source>
        <dbReference type="PROSITE" id="PS50097"/>
    </source>
</evidence>
<dbReference type="SMART" id="SM00355">
    <property type="entry name" value="ZnF_C2H2"/>
    <property type="match status" value="7"/>
</dbReference>
<evidence type="ECO:0000256" key="9">
    <source>
        <dbReference type="ARBA" id="ARBA00023125"/>
    </source>
</evidence>
<dbReference type="InterPro" id="IPR013087">
    <property type="entry name" value="Znf_C2H2_type"/>
</dbReference>
<evidence type="ECO:0008006" key="18">
    <source>
        <dbReference type="Google" id="ProtNLM"/>
    </source>
</evidence>
<keyword evidence="10" id="KW-0804">Transcription</keyword>
<dbReference type="FunFam" id="3.30.160.60:FF:000446">
    <property type="entry name" value="Zinc finger protein"/>
    <property type="match status" value="1"/>
</dbReference>
<comment type="function">
    <text evidence="1">May be involved in transcriptional regulation.</text>
</comment>
<keyword evidence="17" id="KW-1185">Reference proteome</keyword>
<evidence type="ECO:0000256" key="1">
    <source>
        <dbReference type="ARBA" id="ARBA00003767"/>
    </source>
</evidence>
<feature type="region of interest" description="Disordered" evidence="13">
    <location>
        <begin position="500"/>
        <end position="531"/>
    </location>
</feature>
<evidence type="ECO:0000256" key="11">
    <source>
        <dbReference type="ARBA" id="ARBA00023242"/>
    </source>
</evidence>
<dbReference type="FunFam" id="3.30.160.60:FF:002274">
    <property type="entry name" value="Zinc finger protein 432"/>
    <property type="match status" value="1"/>
</dbReference>